<protein>
    <submittedName>
        <fullName evidence="6">Aldehyde dehydrogenase family protein</fullName>
    </submittedName>
</protein>
<accession>A0A3M9M5J7</accession>
<evidence type="ECO:0000259" key="5">
    <source>
        <dbReference type="Pfam" id="PF00171"/>
    </source>
</evidence>
<dbReference type="Gene3D" id="3.40.605.10">
    <property type="entry name" value="Aldehyde Dehydrogenase, Chain A, domain 1"/>
    <property type="match status" value="1"/>
</dbReference>
<keyword evidence="2 4" id="KW-0560">Oxidoreductase</keyword>
<feature type="active site" evidence="3">
    <location>
        <position position="255"/>
    </location>
</feature>
<keyword evidence="7" id="KW-1185">Reference proteome</keyword>
<dbReference type="InterPro" id="IPR016163">
    <property type="entry name" value="Ald_DH_C"/>
</dbReference>
<dbReference type="InterPro" id="IPR015590">
    <property type="entry name" value="Aldehyde_DH_dom"/>
</dbReference>
<dbReference type="AlphaFoldDB" id="A0A3M9M5J7"/>
<organism evidence="6 7">
    <name type="scientific">Flexivirga caeni</name>
    <dbReference type="NCBI Taxonomy" id="2294115"/>
    <lineage>
        <taxon>Bacteria</taxon>
        <taxon>Bacillati</taxon>
        <taxon>Actinomycetota</taxon>
        <taxon>Actinomycetes</taxon>
        <taxon>Micrococcales</taxon>
        <taxon>Dermacoccaceae</taxon>
        <taxon>Flexivirga</taxon>
    </lineage>
</organism>
<name>A0A3M9M5J7_9MICO</name>
<dbReference type="Proteomes" id="UP000271678">
    <property type="component" value="Unassembled WGS sequence"/>
</dbReference>
<evidence type="ECO:0000256" key="4">
    <source>
        <dbReference type="RuleBase" id="RU003345"/>
    </source>
</evidence>
<dbReference type="EMBL" id="RJJQ01000014">
    <property type="protein sequence ID" value="RNI20844.1"/>
    <property type="molecule type" value="Genomic_DNA"/>
</dbReference>
<dbReference type="InterPro" id="IPR016162">
    <property type="entry name" value="Ald_DH_N"/>
</dbReference>
<dbReference type="PROSITE" id="PS00687">
    <property type="entry name" value="ALDEHYDE_DEHYDR_GLU"/>
    <property type="match status" value="1"/>
</dbReference>
<evidence type="ECO:0000256" key="2">
    <source>
        <dbReference type="ARBA" id="ARBA00023002"/>
    </source>
</evidence>
<dbReference type="InterPro" id="IPR016161">
    <property type="entry name" value="Ald_DH/histidinol_DH"/>
</dbReference>
<proteinExistence type="inferred from homology"/>
<evidence type="ECO:0000313" key="7">
    <source>
        <dbReference type="Proteomes" id="UP000271678"/>
    </source>
</evidence>
<gene>
    <name evidence="6" type="ORF">EFY87_13100</name>
</gene>
<dbReference type="Pfam" id="PF00171">
    <property type="entry name" value="Aldedh"/>
    <property type="match status" value="1"/>
</dbReference>
<dbReference type="OrthoDB" id="3954161at2"/>
<sequence>MLSTADTALSQPPGGALVAGTWRTSPRDLPVHDPENGRVIGHVTHCSGTDVDDAVRAAVKSVGDHWPLHARIEALGRVADLVAERAELFAQVIATEGVKTIGDARNEVARCVETFRLASRSGDVLTGEVLQTGASPRGDGRLGWFVREPIGVVGAISSFNDPLNLVAHKFAPAILADAPIVLKPSDQTPLTALHLAQALLDSGVPAGRISVLCGGAEVGAALVSHPDIAVVSFTGGTRTGEAITRIAGVKKLLMELGGNNATIVCADADVDVAIGKIVAGAFGVAGQNCLSVQRVLAEQEVFEQVQDGVVAGAAALRVGSKQDPATDVGPLINADAVRRVAQLVDDAVGRGATVLTGGREDGCFYPPTVLTNVPPDAPILREEIFGPVVLIESVTTIDEAVARANECQFALQAGIFTKSLETATRVSQSLNVGTVLINDTSDFRLDNMPFGGFGQSGIGREGVRYAALELTAPKSVLLPALGTTPTN</sequence>
<feature type="domain" description="Aldehyde dehydrogenase" evidence="5">
    <location>
        <begin position="27"/>
        <end position="476"/>
    </location>
</feature>
<evidence type="ECO:0000256" key="1">
    <source>
        <dbReference type="ARBA" id="ARBA00009986"/>
    </source>
</evidence>
<evidence type="ECO:0000256" key="3">
    <source>
        <dbReference type="PROSITE-ProRule" id="PRU10007"/>
    </source>
</evidence>
<dbReference type="InterPro" id="IPR029510">
    <property type="entry name" value="Ald_DH_CS_GLU"/>
</dbReference>
<dbReference type="Gene3D" id="3.40.309.10">
    <property type="entry name" value="Aldehyde Dehydrogenase, Chain A, domain 2"/>
    <property type="match status" value="1"/>
</dbReference>
<reference evidence="6 7" key="1">
    <citation type="submission" date="2018-11" db="EMBL/GenBank/DDBJ databases">
        <title>Draft genome of Simplicispira Flexivirga sp. BO-16.</title>
        <authorList>
            <person name="Im W.T."/>
        </authorList>
    </citation>
    <scope>NUCLEOTIDE SEQUENCE [LARGE SCALE GENOMIC DNA]</scope>
    <source>
        <strain evidence="6 7">BO-16</strain>
    </source>
</reference>
<dbReference type="InterPro" id="IPR051020">
    <property type="entry name" value="ALDH-related_metabolic_enz"/>
</dbReference>
<dbReference type="PANTHER" id="PTHR42991">
    <property type="entry name" value="ALDEHYDE DEHYDROGENASE"/>
    <property type="match status" value="1"/>
</dbReference>
<comment type="caution">
    <text evidence="6">The sequence shown here is derived from an EMBL/GenBank/DDBJ whole genome shotgun (WGS) entry which is preliminary data.</text>
</comment>
<dbReference type="SUPFAM" id="SSF53720">
    <property type="entry name" value="ALDH-like"/>
    <property type="match status" value="1"/>
</dbReference>
<comment type="similarity">
    <text evidence="1 4">Belongs to the aldehyde dehydrogenase family.</text>
</comment>
<dbReference type="PANTHER" id="PTHR42991:SF1">
    <property type="entry name" value="ALDEHYDE DEHYDROGENASE"/>
    <property type="match status" value="1"/>
</dbReference>
<evidence type="ECO:0000313" key="6">
    <source>
        <dbReference type="EMBL" id="RNI20844.1"/>
    </source>
</evidence>
<dbReference type="GO" id="GO:0008911">
    <property type="term" value="F:lactaldehyde dehydrogenase (NAD+) activity"/>
    <property type="evidence" value="ECO:0007669"/>
    <property type="project" value="TreeGrafter"/>
</dbReference>